<sequence length="42" mass="4948">MSQSLLSFIQSIVREREPYITGCERYGDSDFVLDTYRGEETR</sequence>
<evidence type="ECO:0000313" key="2">
    <source>
        <dbReference type="Proteomes" id="UP000001283"/>
    </source>
</evidence>
<dbReference type="AlphaFoldDB" id="A0A8D3X3E0"/>
<dbReference type="EMBL" id="CP003017">
    <property type="protein sequence ID" value="AEN91636.1"/>
    <property type="molecule type" value="Genomic_DNA"/>
</dbReference>
<evidence type="ECO:0000313" key="1">
    <source>
        <dbReference type="EMBL" id="AEN91636.1"/>
    </source>
</evidence>
<accession>A0A8D3X3E0</accession>
<dbReference type="KEGG" id="bmh:BMWSH_4758"/>
<organism evidence="1 2">
    <name type="scientific">Priestia megaterium (strain WSH-002)</name>
    <name type="common">Bacillus megaterium</name>
    <dbReference type="NCBI Taxonomy" id="1006007"/>
    <lineage>
        <taxon>Bacteria</taxon>
        <taxon>Bacillati</taxon>
        <taxon>Bacillota</taxon>
        <taxon>Bacilli</taxon>
        <taxon>Bacillales</taxon>
        <taxon>Bacillaceae</taxon>
        <taxon>Priestia</taxon>
    </lineage>
</organism>
<proteinExistence type="predicted"/>
<dbReference type="Proteomes" id="UP000001283">
    <property type="component" value="Chromosome"/>
</dbReference>
<reference evidence="1 2" key="1">
    <citation type="journal article" date="2011" name="J. Bacteriol.">
        <title>Complete genome sequence of the industrial strain Bacillus megaterium WSH-002.</title>
        <authorList>
            <person name="Liu L."/>
            <person name="Li Y."/>
            <person name="Zhang J."/>
            <person name="Zou W."/>
            <person name="Zhou Z."/>
            <person name="Liu J."/>
            <person name="Li X."/>
            <person name="Wang L."/>
            <person name="Chen J."/>
        </authorList>
    </citation>
    <scope>NUCLEOTIDE SEQUENCE [LARGE SCALE GENOMIC DNA]</scope>
    <source>
        <strain evidence="1 2">WSH-002</strain>
    </source>
</reference>
<protein>
    <submittedName>
        <fullName evidence="1">Uncharacterized protein</fullName>
    </submittedName>
</protein>
<gene>
    <name evidence="1" type="ORF">BMWSH_4758</name>
</gene>
<name>A0A8D3X3E0_PRIMW</name>